<accession>A0A327ZN06</accession>
<keyword evidence="5" id="KW-1185">Reference proteome</keyword>
<feature type="compositionally biased region" description="Basic and acidic residues" evidence="1">
    <location>
        <begin position="132"/>
        <end position="145"/>
    </location>
</feature>
<evidence type="ECO:0000259" key="3">
    <source>
        <dbReference type="Pfam" id="PF03713"/>
    </source>
</evidence>
<reference evidence="4 5" key="1">
    <citation type="submission" date="2018-06" db="EMBL/GenBank/DDBJ databases">
        <title>Genomic Encyclopedia of Type Strains, Phase III (KMG-III): the genomes of soil and plant-associated and newly described type strains.</title>
        <authorList>
            <person name="Whitman W."/>
        </authorList>
    </citation>
    <scope>NUCLEOTIDE SEQUENCE [LARGE SCALE GENOMIC DNA]</scope>
    <source>
        <strain evidence="4 5">CGMCC 4.7090</strain>
    </source>
</reference>
<evidence type="ECO:0000313" key="5">
    <source>
        <dbReference type="Proteomes" id="UP000249341"/>
    </source>
</evidence>
<dbReference type="RefSeq" id="WP_111648196.1">
    <property type="nucleotide sequence ID" value="NZ_JACHWI010000009.1"/>
</dbReference>
<comment type="caution">
    <text evidence="4">The sequence shown here is derived from an EMBL/GenBank/DDBJ whole genome shotgun (WGS) entry which is preliminary data.</text>
</comment>
<dbReference type="EMBL" id="QLMJ01000003">
    <property type="protein sequence ID" value="RAK40131.1"/>
    <property type="molecule type" value="Genomic_DNA"/>
</dbReference>
<dbReference type="InterPro" id="IPR005183">
    <property type="entry name" value="DUF305_CopM-like"/>
</dbReference>
<protein>
    <submittedName>
        <fullName evidence="4">Uncharacterized protein (DUF305 family)</fullName>
    </submittedName>
</protein>
<evidence type="ECO:0000256" key="1">
    <source>
        <dbReference type="SAM" id="MobiDB-lite"/>
    </source>
</evidence>
<evidence type="ECO:0000256" key="2">
    <source>
        <dbReference type="SAM" id="SignalP"/>
    </source>
</evidence>
<dbReference type="PANTHER" id="PTHR36933">
    <property type="entry name" value="SLL0788 PROTEIN"/>
    <property type="match status" value="1"/>
</dbReference>
<dbReference type="Pfam" id="PF03713">
    <property type="entry name" value="DUF305"/>
    <property type="match status" value="1"/>
</dbReference>
<dbReference type="Gene3D" id="1.20.1260.10">
    <property type="match status" value="1"/>
</dbReference>
<feature type="chain" id="PRO_5038807969" evidence="2">
    <location>
        <begin position="29"/>
        <end position="222"/>
    </location>
</feature>
<dbReference type="Proteomes" id="UP000249341">
    <property type="component" value="Unassembled WGS sequence"/>
</dbReference>
<evidence type="ECO:0000313" key="4">
    <source>
        <dbReference type="EMBL" id="RAK40131.1"/>
    </source>
</evidence>
<feature type="domain" description="DUF305" evidence="3">
    <location>
        <begin position="78"/>
        <end position="219"/>
    </location>
</feature>
<dbReference type="PANTHER" id="PTHR36933:SF1">
    <property type="entry name" value="SLL0788 PROTEIN"/>
    <property type="match status" value="1"/>
</dbReference>
<proteinExistence type="predicted"/>
<feature type="region of interest" description="Disordered" evidence="1">
    <location>
        <begin position="36"/>
        <end position="64"/>
    </location>
</feature>
<dbReference type="AlphaFoldDB" id="A0A327ZN06"/>
<feature type="signal peptide" evidence="2">
    <location>
        <begin position="1"/>
        <end position="28"/>
    </location>
</feature>
<keyword evidence="2" id="KW-0732">Signal</keyword>
<gene>
    <name evidence="4" type="ORF">B0I29_103157</name>
</gene>
<dbReference type="InterPro" id="IPR012347">
    <property type="entry name" value="Ferritin-like"/>
</dbReference>
<name>A0A327ZN06_9ACTN</name>
<feature type="region of interest" description="Disordered" evidence="1">
    <location>
        <begin position="132"/>
        <end position="152"/>
    </location>
</feature>
<sequence>MNRRHTRSRAAVALAAVAAAGIALTACSAEDKEPVAQSSAASSSPIPVLLPGRPGESAVVSDSDQVKAPDGTAYNSIDVAYVQMMIAHHDQAVAMADLAPGRAGNSALKRLAERISVGQKLEVDYLKSWLKDRNQPKSDPSHDHSTMPGGQSPEKIAALTAATGAGFDRLFVAMMTEHHKGAQQMAGDLLKSGVDERLSELANESAVEQISEIRRMAELGLS</sequence>
<dbReference type="PROSITE" id="PS51257">
    <property type="entry name" value="PROKAR_LIPOPROTEIN"/>
    <property type="match status" value="1"/>
</dbReference>
<dbReference type="OrthoDB" id="26872at2"/>
<organism evidence="4 5">
    <name type="scientific">Actinoplanes lutulentus</name>
    <dbReference type="NCBI Taxonomy" id="1287878"/>
    <lineage>
        <taxon>Bacteria</taxon>
        <taxon>Bacillati</taxon>
        <taxon>Actinomycetota</taxon>
        <taxon>Actinomycetes</taxon>
        <taxon>Micromonosporales</taxon>
        <taxon>Micromonosporaceae</taxon>
        <taxon>Actinoplanes</taxon>
    </lineage>
</organism>